<dbReference type="RefSeq" id="WP_251917533.1">
    <property type="nucleotide sequence ID" value="NZ_JAMRXG010000019.1"/>
</dbReference>
<gene>
    <name evidence="1" type="ORF">NDR86_31770</name>
</gene>
<proteinExistence type="predicted"/>
<comment type="caution">
    <text evidence="1">The sequence shown here is derived from an EMBL/GenBank/DDBJ whole genome shotgun (WGS) entry which is preliminary data.</text>
</comment>
<dbReference type="AlphaFoldDB" id="A0A9X2J035"/>
<evidence type="ECO:0000313" key="1">
    <source>
        <dbReference type="EMBL" id="MCM6778073.1"/>
    </source>
</evidence>
<sequence>MQVIETVQPPPGMADLWLAQYRDCSAEPIGLSPAKAHFLLVVHAGHGPECRPYLAAAAFHDCDMMHNYR</sequence>
<dbReference type="EMBL" id="JAMRXG010000019">
    <property type="protein sequence ID" value="MCM6778073.1"/>
    <property type="molecule type" value="Genomic_DNA"/>
</dbReference>
<accession>A0A9X2J035</accession>
<protein>
    <submittedName>
        <fullName evidence="1">Uncharacterized protein</fullName>
    </submittedName>
</protein>
<dbReference type="Proteomes" id="UP001139157">
    <property type="component" value="Unassembled WGS sequence"/>
</dbReference>
<keyword evidence="2" id="KW-1185">Reference proteome</keyword>
<evidence type="ECO:0000313" key="2">
    <source>
        <dbReference type="Proteomes" id="UP001139157"/>
    </source>
</evidence>
<name>A0A9X2J035_9NOCA</name>
<organism evidence="1 2">
    <name type="scientific">Nocardia pulmonis</name>
    <dbReference type="NCBI Taxonomy" id="2951408"/>
    <lineage>
        <taxon>Bacteria</taxon>
        <taxon>Bacillati</taxon>
        <taxon>Actinomycetota</taxon>
        <taxon>Actinomycetes</taxon>
        <taxon>Mycobacteriales</taxon>
        <taxon>Nocardiaceae</taxon>
        <taxon>Nocardia</taxon>
    </lineage>
</organism>
<reference evidence="1" key="1">
    <citation type="submission" date="2022-06" db="EMBL/GenBank/DDBJ databases">
        <title>Novel species in genus nocardia.</title>
        <authorList>
            <person name="Li F."/>
        </authorList>
    </citation>
    <scope>NUCLEOTIDE SEQUENCE</scope>
    <source>
        <strain evidence="1">CDC141</strain>
    </source>
</reference>